<comment type="caution">
    <text evidence="1">The sequence shown here is derived from an EMBL/GenBank/DDBJ whole genome shotgun (WGS) entry which is preliminary data.</text>
</comment>
<keyword evidence="2" id="KW-1185">Reference proteome</keyword>
<gene>
    <name evidence="1" type="ORF">SPIL2461_LOCUS23408</name>
</gene>
<dbReference type="EMBL" id="CAJNIZ010048271">
    <property type="protein sequence ID" value="CAE7785556.1"/>
    <property type="molecule type" value="Genomic_DNA"/>
</dbReference>
<protein>
    <submittedName>
        <fullName evidence="1">Uncharacterized protein</fullName>
    </submittedName>
</protein>
<evidence type="ECO:0000313" key="2">
    <source>
        <dbReference type="Proteomes" id="UP000649617"/>
    </source>
</evidence>
<sequence length="120" mass="13499">CGYPLSRLLPFHSEKEPRLIFNVLHVSEAFPHAILKLAKVDPDRSPLKAALIRFVLRLLKGFTDTPRLFRFLSERYKVPAVLFIANTARDIATCGSYPGVVAVQTDFPKRFASDLALSRS</sequence>
<feature type="non-terminal residue" evidence="1">
    <location>
        <position position="1"/>
    </location>
</feature>
<dbReference type="AlphaFoldDB" id="A0A812YP65"/>
<dbReference type="OrthoDB" id="1058301at2759"/>
<dbReference type="Proteomes" id="UP000649617">
    <property type="component" value="Unassembled WGS sequence"/>
</dbReference>
<proteinExistence type="predicted"/>
<accession>A0A812YP65</accession>
<organism evidence="1 2">
    <name type="scientific">Symbiodinium pilosum</name>
    <name type="common">Dinoflagellate</name>
    <dbReference type="NCBI Taxonomy" id="2952"/>
    <lineage>
        <taxon>Eukaryota</taxon>
        <taxon>Sar</taxon>
        <taxon>Alveolata</taxon>
        <taxon>Dinophyceae</taxon>
        <taxon>Suessiales</taxon>
        <taxon>Symbiodiniaceae</taxon>
        <taxon>Symbiodinium</taxon>
    </lineage>
</organism>
<name>A0A812YP65_SYMPI</name>
<evidence type="ECO:0000313" key="1">
    <source>
        <dbReference type="EMBL" id="CAE7785556.1"/>
    </source>
</evidence>
<reference evidence="1" key="1">
    <citation type="submission" date="2021-02" db="EMBL/GenBank/DDBJ databases">
        <authorList>
            <person name="Dougan E. K."/>
            <person name="Rhodes N."/>
            <person name="Thang M."/>
            <person name="Chan C."/>
        </authorList>
    </citation>
    <scope>NUCLEOTIDE SEQUENCE</scope>
</reference>